<evidence type="ECO:0000313" key="5">
    <source>
        <dbReference type="Proteomes" id="UP000541033"/>
    </source>
</evidence>
<protein>
    <recommendedName>
        <fullName evidence="6">Folate-binding protein</fullName>
    </recommendedName>
</protein>
<gene>
    <name evidence="4" type="ORF">FHX76_002971</name>
</gene>
<dbReference type="PANTHER" id="PTHR22602:SF0">
    <property type="entry name" value="TRANSFERASE CAF17, MITOCHONDRIAL-RELATED"/>
    <property type="match status" value="1"/>
</dbReference>
<dbReference type="InterPro" id="IPR006222">
    <property type="entry name" value="GCVT_N"/>
</dbReference>
<dbReference type="Pfam" id="PF01571">
    <property type="entry name" value="GCV_T"/>
    <property type="match status" value="1"/>
</dbReference>
<dbReference type="InterPro" id="IPR045179">
    <property type="entry name" value="YgfZ/GcvT"/>
</dbReference>
<dbReference type="Pfam" id="PF08669">
    <property type="entry name" value="GCV_T_C"/>
    <property type="match status" value="1"/>
</dbReference>
<dbReference type="SUPFAM" id="SSF103025">
    <property type="entry name" value="Folate-binding domain"/>
    <property type="match status" value="1"/>
</dbReference>
<sequence>MSELSGPSPFASLNGAVAEPELGPIAHFGAPNQEQRALANGVAITDLSDRGIISVTGPDRLTWLDSITSQRISSLRPGESSETILLGPTGRIEHNMHVFDDGETTWLIVEQSQVHDLFAFLDRMRFTLRVEVAIRSEEFIVVGAFLSTAEGEPSPAAGILSEHAAVPAGIPLVWADSWATPPAGGWQYAAEADATGEPHPAPLWRAGEAVIPRSSVGQLLLSLPDAGVSVAGWLAFEALRVEAWRPRQLTEVDERSIPHEYDWMRTAVHLNKGCYRGQETVAKVHNLGHPPRRLVMLHLDGTESILPGHGDPVYVGEGEDRKQVGLITSAARHYELGGIALALLKRSAPADVDLVVVVGDDQTEIAAGQNVIVPPGAGAVADVPKLPRLGVRRPG</sequence>
<dbReference type="InterPro" id="IPR027266">
    <property type="entry name" value="TrmE/GcvT-like"/>
</dbReference>
<dbReference type="EMBL" id="JAAMOX010000003">
    <property type="protein sequence ID" value="NIH55056.1"/>
    <property type="molecule type" value="Genomic_DNA"/>
</dbReference>
<dbReference type="Proteomes" id="UP000541033">
    <property type="component" value="Unassembled WGS sequence"/>
</dbReference>
<feature type="domain" description="GCVT N-terminal" evidence="2">
    <location>
        <begin position="30"/>
        <end position="138"/>
    </location>
</feature>
<evidence type="ECO:0000256" key="1">
    <source>
        <dbReference type="ARBA" id="ARBA00022946"/>
    </source>
</evidence>
<dbReference type="NCBIfam" id="TIGR03317">
    <property type="entry name" value="ygfZ_signature"/>
    <property type="match status" value="1"/>
</dbReference>
<reference evidence="4 5" key="1">
    <citation type="submission" date="2020-02" db="EMBL/GenBank/DDBJ databases">
        <title>Sequencing the genomes of 1000 actinobacteria strains.</title>
        <authorList>
            <person name="Klenk H.-P."/>
        </authorList>
    </citation>
    <scope>NUCLEOTIDE SEQUENCE [LARGE SCALE GENOMIC DNA]</scope>
    <source>
        <strain evidence="4 5">DSM 27960</strain>
    </source>
</reference>
<dbReference type="AlphaFoldDB" id="A0A7X5TTW6"/>
<comment type="caution">
    <text evidence="4">The sequence shown here is derived from an EMBL/GenBank/DDBJ whole genome shotgun (WGS) entry which is preliminary data.</text>
</comment>
<keyword evidence="5" id="KW-1185">Reference proteome</keyword>
<dbReference type="Gene3D" id="3.30.1360.120">
    <property type="entry name" value="Probable tRNA modification gtpase trme, domain 1"/>
    <property type="match status" value="1"/>
</dbReference>
<dbReference type="SUPFAM" id="SSF101790">
    <property type="entry name" value="Aminomethyltransferase beta-barrel domain"/>
    <property type="match status" value="1"/>
</dbReference>
<name>A0A7X5TTW6_9MICO</name>
<dbReference type="InterPro" id="IPR013977">
    <property type="entry name" value="GcvT_C"/>
</dbReference>
<dbReference type="InterPro" id="IPR017703">
    <property type="entry name" value="YgfZ/GCV_T_CS"/>
</dbReference>
<dbReference type="GO" id="GO:0016226">
    <property type="term" value="P:iron-sulfur cluster assembly"/>
    <property type="evidence" value="ECO:0007669"/>
    <property type="project" value="TreeGrafter"/>
</dbReference>
<evidence type="ECO:0000259" key="2">
    <source>
        <dbReference type="Pfam" id="PF01571"/>
    </source>
</evidence>
<organism evidence="4 5">
    <name type="scientific">Lysinibacter cavernae</name>
    <dbReference type="NCBI Taxonomy" id="1640652"/>
    <lineage>
        <taxon>Bacteria</taxon>
        <taxon>Bacillati</taxon>
        <taxon>Actinomycetota</taxon>
        <taxon>Actinomycetes</taxon>
        <taxon>Micrococcales</taxon>
        <taxon>Microbacteriaceae</taxon>
        <taxon>Lysinibacter</taxon>
    </lineage>
</organism>
<proteinExistence type="predicted"/>
<evidence type="ECO:0008006" key="6">
    <source>
        <dbReference type="Google" id="ProtNLM"/>
    </source>
</evidence>
<dbReference type="PIRSF" id="PIRSF006487">
    <property type="entry name" value="GcvT"/>
    <property type="match status" value="1"/>
</dbReference>
<keyword evidence="1" id="KW-0809">Transit peptide</keyword>
<dbReference type="RefSeq" id="WP_167151941.1">
    <property type="nucleotide sequence ID" value="NZ_JAAMOX010000003.1"/>
</dbReference>
<dbReference type="PANTHER" id="PTHR22602">
    <property type="entry name" value="TRANSFERASE CAF17, MITOCHONDRIAL-RELATED"/>
    <property type="match status" value="1"/>
</dbReference>
<evidence type="ECO:0000313" key="4">
    <source>
        <dbReference type="EMBL" id="NIH55056.1"/>
    </source>
</evidence>
<dbReference type="InterPro" id="IPR029043">
    <property type="entry name" value="GcvT/YgfZ_C"/>
</dbReference>
<feature type="domain" description="Aminomethyltransferase C-terminal" evidence="3">
    <location>
        <begin position="292"/>
        <end position="358"/>
    </location>
</feature>
<evidence type="ECO:0000259" key="3">
    <source>
        <dbReference type="Pfam" id="PF08669"/>
    </source>
</evidence>
<accession>A0A7X5TTW6</accession>